<dbReference type="RefSeq" id="XP_002542171.1">
    <property type="nucleotide sequence ID" value="XM_002542125.1"/>
</dbReference>
<accession>C4JJ80</accession>
<evidence type="ECO:0000256" key="2">
    <source>
        <dbReference type="SAM" id="SignalP"/>
    </source>
</evidence>
<dbReference type="KEGG" id="ure:UREG_01687"/>
<gene>
    <name evidence="3" type="ORF">UREG_01687</name>
</gene>
<evidence type="ECO:0000313" key="4">
    <source>
        <dbReference type="Proteomes" id="UP000002058"/>
    </source>
</evidence>
<name>C4JJ80_UNCRE</name>
<sequence>MFPSYTHLCALVVLAVVVCTGPAAADVCVGVTCRSPYANYDLALRHPNATGTFDVDDLSLGPRSVRRLAVRDDRDDNDRDDDDRDIDRDNDRDNDRDDDRDHDRDDDGYDDGDDDRDDPDDDNEWTWNTKVMDVKVDADKSVVHKLFELYGEIEIDHDRDRDGDDVPRNVCAVVMKPKQRDNANLRRGDGRCSGVYRDNEIRDMERELRNAVERVHARGLQRSPCAEVTGLEVDVAGGQENSLF</sequence>
<dbReference type="STRING" id="336963.C4JJ80"/>
<dbReference type="HOGENOM" id="CLU_1138731_0_0_1"/>
<keyword evidence="2" id="KW-0732">Signal</keyword>
<dbReference type="Proteomes" id="UP000002058">
    <property type="component" value="Unassembled WGS sequence"/>
</dbReference>
<dbReference type="OrthoDB" id="10580683at2759"/>
<dbReference type="VEuPathDB" id="FungiDB:UREG_01687"/>
<feature type="signal peptide" evidence="2">
    <location>
        <begin position="1"/>
        <end position="25"/>
    </location>
</feature>
<feature type="compositionally biased region" description="Acidic residues" evidence="1">
    <location>
        <begin position="106"/>
        <end position="124"/>
    </location>
</feature>
<evidence type="ECO:0008006" key="5">
    <source>
        <dbReference type="Google" id="ProtNLM"/>
    </source>
</evidence>
<evidence type="ECO:0000256" key="1">
    <source>
        <dbReference type="SAM" id="MobiDB-lite"/>
    </source>
</evidence>
<dbReference type="eggNOG" id="ENOG502T4X2">
    <property type="taxonomic scope" value="Eukaryota"/>
</dbReference>
<dbReference type="InParanoid" id="C4JJ80"/>
<reference evidence="4" key="1">
    <citation type="journal article" date="2009" name="Genome Res.">
        <title>Comparative genomic analyses of the human fungal pathogens Coccidioides and their relatives.</title>
        <authorList>
            <person name="Sharpton T.J."/>
            <person name="Stajich J.E."/>
            <person name="Rounsley S.D."/>
            <person name="Gardner M.J."/>
            <person name="Wortman J.R."/>
            <person name="Jordar V.S."/>
            <person name="Maiti R."/>
            <person name="Kodira C.D."/>
            <person name="Neafsey D.E."/>
            <person name="Zeng Q."/>
            <person name="Hung C.-Y."/>
            <person name="McMahan C."/>
            <person name="Muszewska A."/>
            <person name="Grynberg M."/>
            <person name="Mandel M.A."/>
            <person name="Kellner E.M."/>
            <person name="Barker B.M."/>
            <person name="Galgiani J.N."/>
            <person name="Orbach M.J."/>
            <person name="Kirkland T.N."/>
            <person name="Cole G.T."/>
            <person name="Henn M.R."/>
            <person name="Birren B.W."/>
            <person name="Taylor J.W."/>
        </authorList>
    </citation>
    <scope>NUCLEOTIDE SEQUENCE [LARGE SCALE GENOMIC DNA]</scope>
    <source>
        <strain evidence="4">UAMH 1704</strain>
    </source>
</reference>
<evidence type="ECO:0000313" key="3">
    <source>
        <dbReference type="EMBL" id="EEP76838.1"/>
    </source>
</evidence>
<proteinExistence type="predicted"/>
<organism evidence="3 4">
    <name type="scientific">Uncinocarpus reesii (strain UAMH 1704)</name>
    <dbReference type="NCBI Taxonomy" id="336963"/>
    <lineage>
        <taxon>Eukaryota</taxon>
        <taxon>Fungi</taxon>
        <taxon>Dikarya</taxon>
        <taxon>Ascomycota</taxon>
        <taxon>Pezizomycotina</taxon>
        <taxon>Eurotiomycetes</taxon>
        <taxon>Eurotiomycetidae</taxon>
        <taxon>Onygenales</taxon>
        <taxon>Onygenaceae</taxon>
        <taxon>Uncinocarpus</taxon>
    </lineage>
</organism>
<feature type="compositionally biased region" description="Basic and acidic residues" evidence="1">
    <location>
        <begin position="85"/>
        <end position="105"/>
    </location>
</feature>
<feature type="region of interest" description="Disordered" evidence="1">
    <location>
        <begin position="71"/>
        <end position="125"/>
    </location>
</feature>
<feature type="chain" id="PRO_5002937735" description="RRM domain-containing protein" evidence="2">
    <location>
        <begin position="26"/>
        <end position="244"/>
    </location>
</feature>
<dbReference type="AlphaFoldDB" id="C4JJ80"/>
<keyword evidence="4" id="KW-1185">Reference proteome</keyword>
<dbReference type="GeneID" id="8438736"/>
<dbReference type="EMBL" id="CH476615">
    <property type="protein sequence ID" value="EEP76838.1"/>
    <property type="molecule type" value="Genomic_DNA"/>
</dbReference>
<protein>
    <recommendedName>
        <fullName evidence="5">RRM domain-containing protein</fullName>
    </recommendedName>
</protein>